<dbReference type="CDD" id="cd01188">
    <property type="entry name" value="INT_RitA_C_like"/>
    <property type="match status" value="1"/>
</dbReference>
<evidence type="ECO:0000259" key="3">
    <source>
        <dbReference type="PROSITE" id="PS51898"/>
    </source>
</evidence>
<dbReference type="PANTHER" id="PTHR30349:SF90">
    <property type="entry name" value="TYROSINE RECOMBINASE XERD"/>
    <property type="match status" value="1"/>
</dbReference>
<comment type="caution">
    <text evidence="4">The sequence shown here is derived from an EMBL/GenBank/DDBJ whole genome shotgun (WGS) entry which is preliminary data.</text>
</comment>
<protein>
    <submittedName>
        <fullName evidence="4">Site-specific integrase</fullName>
    </submittedName>
</protein>
<dbReference type="Gene3D" id="1.10.443.10">
    <property type="entry name" value="Intergrase catalytic core"/>
    <property type="match status" value="1"/>
</dbReference>
<dbReference type="SUPFAM" id="SSF56349">
    <property type="entry name" value="DNA breaking-rejoining enzymes"/>
    <property type="match status" value="1"/>
</dbReference>
<dbReference type="Proteomes" id="UP001589692">
    <property type="component" value="Unassembled WGS sequence"/>
</dbReference>
<evidence type="ECO:0000313" key="4">
    <source>
        <dbReference type="EMBL" id="MFB9950256.1"/>
    </source>
</evidence>
<proteinExistence type="predicted"/>
<keyword evidence="1" id="KW-0229">DNA integration</keyword>
<feature type="domain" description="Tyr recombinase" evidence="3">
    <location>
        <begin position="226"/>
        <end position="408"/>
    </location>
</feature>
<dbReference type="RefSeq" id="WP_377262307.1">
    <property type="nucleotide sequence ID" value="NZ_JBHMAA010000015.1"/>
</dbReference>
<reference evidence="4 5" key="1">
    <citation type="submission" date="2024-09" db="EMBL/GenBank/DDBJ databases">
        <authorList>
            <person name="Sun Q."/>
            <person name="Mori K."/>
        </authorList>
    </citation>
    <scope>NUCLEOTIDE SEQUENCE [LARGE SCALE GENOMIC DNA]</scope>
    <source>
        <strain evidence="4 5">TBRC 4938</strain>
    </source>
</reference>
<dbReference type="PROSITE" id="PS51898">
    <property type="entry name" value="TYR_RECOMBINASE"/>
    <property type="match status" value="1"/>
</dbReference>
<keyword evidence="2" id="KW-0233">DNA recombination</keyword>
<keyword evidence="5" id="KW-1185">Reference proteome</keyword>
<dbReference type="InterPro" id="IPR011010">
    <property type="entry name" value="DNA_brk_join_enz"/>
</dbReference>
<evidence type="ECO:0000313" key="5">
    <source>
        <dbReference type="Proteomes" id="UP001589692"/>
    </source>
</evidence>
<dbReference type="InterPro" id="IPR013762">
    <property type="entry name" value="Integrase-like_cat_sf"/>
</dbReference>
<accession>A0ABV6AI17</accession>
<dbReference type="EMBL" id="JBHMAA010000015">
    <property type="protein sequence ID" value="MFB9950256.1"/>
    <property type="molecule type" value="Genomic_DNA"/>
</dbReference>
<organism evidence="4 5">
    <name type="scientific">Rhizobium puerariae</name>
    <dbReference type="NCBI Taxonomy" id="1585791"/>
    <lineage>
        <taxon>Bacteria</taxon>
        <taxon>Pseudomonadati</taxon>
        <taxon>Pseudomonadota</taxon>
        <taxon>Alphaproteobacteria</taxon>
        <taxon>Hyphomicrobiales</taxon>
        <taxon>Rhizobiaceae</taxon>
        <taxon>Rhizobium/Agrobacterium group</taxon>
        <taxon>Rhizobium</taxon>
    </lineage>
</organism>
<evidence type="ECO:0000256" key="2">
    <source>
        <dbReference type="ARBA" id="ARBA00023172"/>
    </source>
</evidence>
<sequence length="415" mass="46501">MQKMIVIQPRPRAWLEGSILQPYVSQYGEHLQRRRYAPGTQRAYMCCIAHFAHWLTQEGYRLEAIGQVAVMRFFSEHLPACVCPDPVRRIRHDLQAALGHLLEVLKAGGVVPQYPARNSAIEQELTRFDIHMRDVWGLADRTRRRRCKMVEEFLVEHVGEQPISMATVKAMTVRHFILGEKGRGSAAIAAIGATIACYLRFRSISGDRVSELKAAIPRVARWRLASLPEVLTDAEIDQLLSSFDQSFPSRLRAYAMVRCLIDLGLRSGEIVKLQLNDINWSNGTINLVGTKSRRADTLPLPVSTGAAIAAYLREERPTTANRAVFVRHVAPYDKPITTKSVVRAVLAGYRRCGWTRTGVHILRRSAASRLLRAGAPMKEIADILRHRSLDTSAIYAKVDLNNLSAVALPWPGSAQ</sequence>
<name>A0ABV6AI17_9HYPH</name>
<gene>
    <name evidence="4" type="ORF">ACFFP0_15460</name>
</gene>
<evidence type="ECO:0000256" key="1">
    <source>
        <dbReference type="ARBA" id="ARBA00022908"/>
    </source>
</evidence>
<dbReference type="InterPro" id="IPR002104">
    <property type="entry name" value="Integrase_catalytic"/>
</dbReference>
<dbReference type="InterPro" id="IPR050090">
    <property type="entry name" value="Tyrosine_recombinase_XerCD"/>
</dbReference>
<dbReference type="PANTHER" id="PTHR30349">
    <property type="entry name" value="PHAGE INTEGRASE-RELATED"/>
    <property type="match status" value="1"/>
</dbReference>
<dbReference type="Pfam" id="PF00589">
    <property type="entry name" value="Phage_integrase"/>
    <property type="match status" value="1"/>
</dbReference>